<evidence type="ECO:0000256" key="3">
    <source>
        <dbReference type="ARBA" id="ARBA00022553"/>
    </source>
</evidence>
<dbReference type="GO" id="GO:0010468">
    <property type="term" value="P:regulation of gene expression"/>
    <property type="evidence" value="ECO:0007669"/>
    <property type="project" value="InterPro"/>
</dbReference>
<keyword evidence="4" id="KW-0539">Nucleus</keyword>
<evidence type="ECO:0000256" key="4">
    <source>
        <dbReference type="ARBA" id="ARBA00023242"/>
    </source>
</evidence>
<feature type="domain" description="AF4/FMR2 C-terminal homology" evidence="6">
    <location>
        <begin position="103"/>
        <end position="205"/>
    </location>
</feature>
<dbReference type="EMBL" id="QRBI01000099">
    <property type="protein sequence ID" value="RMC17364.1"/>
    <property type="molecule type" value="Genomic_DNA"/>
</dbReference>
<accession>A0A3M0L0R6</accession>
<dbReference type="InterPro" id="IPR043640">
    <property type="entry name" value="AF4/FMR2_CHD"/>
</dbReference>
<reference evidence="7 8" key="1">
    <citation type="submission" date="2018-07" db="EMBL/GenBank/DDBJ databases">
        <title>A high quality draft genome assembly of the barn swallow (H. rustica rustica).</title>
        <authorList>
            <person name="Formenti G."/>
            <person name="Chiara M."/>
            <person name="Poveda L."/>
            <person name="Francoijs K.-J."/>
            <person name="Bonisoli-Alquati A."/>
            <person name="Canova L."/>
            <person name="Gianfranceschi L."/>
            <person name="Horner D.S."/>
            <person name="Saino N."/>
        </authorList>
    </citation>
    <scope>NUCLEOTIDE SEQUENCE [LARGE SCALE GENOMIC DNA]</scope>
    <source>
        <strain evidence="7">Chelidonia</strain>
        <tissue evidence="7">Blood</tissue>
    </source>
</reference>
<dbReference type="PANTHER" id="PTHR10528:SF6">
    <property type="entry name" value="AF4_FMR2 FAMILY MEMBER 1"/>
    <property type="match status" value="1"/>
</dbReference>
<evidence type="ECO:0000313" key="8">
    <source>
        <dbReference type="Proteomes" id="UP000269221"/>
    </source>
</evidence>
<comment type="caution">
    <text evidence="7">The sequence shown here is derived from an EMBL/GenBank/DDBJ whole genome shotgun (WGS) entry which is preliminary data.</text>
</comment>
<keyword evidence="8" id="KW-1185">Reference proteome</keyword>
<comment type="similarity">
    <text evidence="2">Belongs to the AF4 family.</text>
</comment>
<organism evidence="7 8">
    <name type="scientific">Hirundo rustica rustica</name>
    <dbReference type="NCBI Taxonomy" id="333673"/>
    <lineage>
        <taxon>Eukaryota</taxon>
        <taxon>Metazoa</taxon>
        <taxon>Chordata</taxon>
        <taxon>Craniata</taxon>
        <taxon>Vertebrata</taxon>
        <taxon>Euteleostomi</taxon>
        <taxon>Archelosauria</taxon>
        <taxon>Archosauria</taxon>
        <taxon>Dinosauria</taxon>
        <taxon>Saurischia</taxon>
        <taxon>Theropoda</taxon>
        <taxon>Coelurosauria</taxon>
        <taxon>Aves</taxon>
        <taxon>Neognathae</taxon>
        <taxon>Neoaves</taxon>
        <taxon>Telluraves</taxon>
        <taxon>Australaves</taxon>
        <taxon>Passeriformes</taxon>
        <taxon>Sylvioidea</taxon>
        <taxon>Hirundinidae</taxon>
        <taxon>Hirundo</taxon>
    </lineage>
</organism>
<dbReference type="Proteomes" id="UP000269221">
    <property type="component" value="Unassembled WGS sequence"/>
</dbReference>
<protein>
    <recommendedName>
        <fullName evidence="6">AF4/FMR2 C-terminal homology domain-containing protein</fullName>
    </recommendedName>
</protein>
<evidence type="ECO:0000256" key="1">
    <source>
        <dbReference type="ARBA" id="ARBA00004123"/>
    </source>
</evidence>
<evidence type="ECO:0000256" key="2">
    <source>
        <dbReference type="ARBA" id="ARBA00007354"/>
    </source>
</evidence>
<dbReference type="PANTHER" id="PTHR10528">
    <property type="entry name" value="AF4/FMR2 FAMILY MEMBER"/>
    <property type="match status" value="1"/>
</dbReference>
<dbReference type="InterPro" id="IPR007797">
    <property type="entry name" value="AF4/FMR2"/>
</dbReference>
<keyword evidence="3" id="KW-0597">Phosphoprotein</keyword>
<dbReference type="OrthoDB" id="6382204at2759"/>
<dbReference type="GO" id="GO:0032783">
    <property type="term" value="C:super elongation complex"/>
    <property type="evidence" value="ECO:0007669"/>
    <property type="project" value="TreeGrafter"/>
</dbReference>
<dbReference type="AlphaFoldDB" id="A0A3M0L0R6"/>
<evidence type="ECO:0000256" key="5">
    <source>
        <dbReference type="SAM" id="MobiDB-lite"/>
    </source>
</evidence>
<comment type="subcellular location">
    <subcellularLocation>
        <location evidence="1">Nucleus</location>
    </subcellularLocation>
</comment>
<evidence type="ECO:0000259" key="6">
    <source>
        <dbReference type="Pfam" id="PF18876"/>
    </source>
</evidence>
<dbReference type="Pfam" id="PF18876">
    <property type="entry name" value="AFF4_CHD"/>
    <property type="match status" value="1"/>
</dbReference>
<proteinExistence type="inferred from homology"/>
<dbReference type="STRING" id="333673.A0A3M0L0R6"/>
<feature type="region of interest" description="Disordered" evidence="5">
    <location>
        <begin position="43"/>
        <end position="91"/>
    </location>
</feature>
<name>A0A3M0L0R6_HIRRU</name>
<evidence type="ECO:0000313" key="7">
    <source>
        <dbReference type="EMBL" id="RMC17364.1"/>
    </source>
</evidence>
<sequence length="205" mass="23277">MKSSKTSFETQKKKPNAPATVTYVYCSLHQNQPRWPKKRHITETDKLPPMDNTARNKNNHKDPLFTTQRKMKRNHTELSKGVKGSPGGITNNFPVLSLPNGTFKSRKPLINSERQNSKKYYLEKTKRLKHKADAMMDKAGNTFLYLAEAALLFPKYGIALKLDALEPKSVYSIFSNTIVLIKFIMTLKPFADSSVSSHGKIFAML</sequence>
<gene>
    <name evidence="7" type="ORF">DUI87_05945</name>
</gene>